<keyword evidence="4" id="KW-1185">Reference proteome</keyword>
<evidence type="ECO:0000313" key="4">
    <source>
        <dbReference type="Proteomes" id="UP000002258"/>
    </source>
</evidence>
<dbReference type="InterPro" id="IPR008928">
    <property type="entry name" value="6-hairpin_glycosidase_sf"/>
</dbReference>
<feature type="transmembrane region" description="Helical" evidence="2">
    <location>
        <begin position="12"/>
        <end position="30"/>
    </location>
</feature>
<name>A3LWI8_PICST</name>
<keyword evidence="2" id="KW-1133">Transmembrane helix</keyword>
<dbReference type="STRING" id="322104.A3LWI8"/>
<evidence type="ECO:0000256" key="1">
    <source>
        <dbReference type="SAM" id="MobiDB-lite"/>
    </source>
</evidence>
<feature type="region of interest" description="Disordered" evidence="1">
    <location>
        <begin position="581"/>
        <end position="603"/>
    </location>
</feature>
<keyword evidence="2" id="KW-0472">Membrane</keyword>
<dbReference type="SMART" id="SM01149">
    <property type="entry name" value="DUF1237"/>
    <property type="match status" value="1"/>
</dbReference>
<protein>
    <recommendedName>
        <fullName evidence="5">DUF1237 domain protein</fullName>
    </recommendedName>
</protein>
<sequence>MHVAGRRVHPRRFTLVILLVGILFFLYLFFSSDSDLAEDDEYENDDIIKSVHNRHRFAGKGKCPDYVEYSQKPHPPFTQGKYNFPFMRPSLECRTFTSKAVEYLISDLKSKVNSVDLGRLIENCLPNTLDTTILWHKSSLTNLNAARRQDYPQTFVVTGDIHAEWLRDAARQLSTYQPLIKYDPELREMIKGAISTQAFYVINSPYCNAFHPPPGSGVKRGNTAMDYVFPHPDWRQVFECKYELDSLASFLTLSNDFYENSDGDISFVNHYWLRALEKLLIVFKRESQPSFDEETGAAIRFYYAFKRQTDIGTETLPLGGVGNPVNYGTGLIRSAFRPSDDASILQFFIPANIHALTELQRLRKNFLNEDVITDKDISVLIETVDHFIDSLTKGIEKYGIVEHPKFGKVYAYEVDGYGSAVFMDDANIPSLLSIPDMGFKPRDDPIYQNTRKMILSKSGNPYYLKGRYFEGIGGPHIGIHNAWPMSLLMRIRTSDDDEEIMENLKAVMDTTAGLGLIHESVNVNSAYGREYTRSWFAWCNSEFGKTILHLAKHKPYLIFKEEFQSEAYKIDEVLAPLLSNVPKIDKDPSDNQKHVEGEPRNDE</sequence>
<dbReference type="AlphaFoldDB" id="A3LWI8"/>
<dbReference type="OrthoDB" id="7771656at2759"/>
<gene>
    <name evidence="3" type="ORF">PICST_32486</name>
</gene>
<evidence type="ECO:0000313" key="3">
    <source>
        <dbReference type="EMBL" id="ABN66980.2"/>
    </source>
</evidence>
<dbReference type="Pfam" id="PF06824">
    <property type="entry name" value="Glyco_hydro_125"/>
    <property type="match status" value="1"/>
</dbReference>
<dbReference type="PANTHER" id="PTHR31047:SF0">
    <property type="entry name" value="MEIOTICALLY UP-REGULATED GENE 157 PROTEIN"/>
    <property type="match status" value="1"/>
</dbReference>
<dbReference type="RefSeq" id="XP_001385009.2">
    <property type="nucleotide sequence ID" value="XM_001384972.1"/>
</dbReference>
<dbReference type="SUPFAM" id="SSF48208">
    <property type="entry name" value="Six-hairpin glycosidases"/>
    <property type="match status" value="1"/>
</dbReference>
<dbReference type="Proteomes" id="UP000002258">
    <property type="component" value="Chromosome 5"/>
</dbReference>
<dbReference type="InParanoid" id="A3LWI8"/>
<dbReference type="OMA" id="WFAWCNS"/>
<dbReference type="Gene3D" id="1.50.10.10">
    <property type="match status" value="1"/>
</dbReference>
<dbReference type="GeneID" id="4839165"/>
<dbReference type="GO" id="GO:0004553">
    <property type="term" value="F:hydrolase activity, hydrolyzing O-glycosyl compounds"/>
    <property type="evidence" value="ECO:0007669"/>
    <property type="project" value="UniProtKB-ARBA"/>
</dbReference>
<dbReference type="EMBL" id="CP000499">
    <property type="protein sequence ID" value="ABN66980.2"/>
    <property type="molecule type" value="Genomic_DNA"/>
</dbReference>
<keyword evidence="2" id="KW-0812">Transmembrane</keyword>
<accession>A3LWI8</accession>
<dbReference type="InterPro" id="IPR012341">
    <property type="entry name" value="6hp_glycosidase-like_sf"/>
</dbReference>
<dbReference type="GO" id="GO:0005975">
    <property type="term" value="P:carbohydrate metabolic process"/>
    <property type="evidence" value="ECO:0007669"/>
    <property type="project" value="InterPro"/>
</dbReference>
<dbReference type="eggNOG" id="ENOG502QR7D">
    <property type="taxonomic scope" value="Eukaryota"/>
</dbReference>
<dbReference type="InterPro" id="IPR008313">
    <property type="entry name" value="GH125"/>
</dbReference>
<dbReference type="HOGENOM" id="CLU_023537_1_1_1"/>
<feature type="compositionally biased region" description="Basic and acidic residues" evidence="1">
    <location>
        <begin position="583"/>
        <end position="603"/>
    </location>
</feature>
<proteinExistence type="predicted"/>
<evidence type="ECO:0000256" key="2">
    <source>
        <dbReference type="SAM" id="Phobius"/>
    </source>
</evidence>
<dbReference type="KEGG" id="pic:PICST_32486"/>
<evidence type="ECO:0008006" key="5">
    <source>
        <dbReference type="Google" id="ProtNLM"/>
    </source>
</evidence>
<dbReference type="PANTHER" id="PTHR31047">
    <property type="entry name" value="MEIOTICALLY UP-REGULATED GENE 157 PROTEIN"/>
    <property type="match status" value="1"/>
</dbReference>
<reference evidence="3 4" key="1">
    <citation type="journal article" date="2007" name="Nat. Biotechnol.">
        <title>Genome sequence of the lignocellulose-bioconverting and xylose-fermenting yeast Pichia stipitis.</title>
        <authorList>
            <person name="Jeffries T.W."/>
            <person name="Grigoriev I.V."/>
            <person name="Grimwood J."/>
            <person name="Laplaza J.M."/>
            <person name="Aerts A."/>
            <person name="Salamov A."/>
            <person name="Schmutz J."/>
            <person name="Lindquist E."/>
            <person name="Dehal P."/>
            <person name="Shapiro H."/>
            <person name="Jin Y.S."/>
            <person name="Passoth V."/>
            <person name="Richardson P.M."/>
        </authorList>
    </citation>
    <scope>NUCLEOTIDE SEQUENCE [LARGE SCALE GENOMIC DNA]</scope>
    <source>
        <strain evidence="4">ATCC 58785 / CBS 6054 / NBRC 10063 / NRRL Y-11545</strain>
    </source>
</reference>
<organism evidence="3 4">
    <name type="scientific">Scheffersomyces stipitis (strain ATCC 58785 / CBS 6054 / NBRC 10063 / NRRL Y-11545)</name>
    <name type="common">Yeast</name>
    <name type="synonym">Pichia stipitis</name>
    <dbReference type="NCBI Taxonomy" id="322104"/>
    <lineage>
        <taxon>Eukaryota</taxon>
        <taxon>Fungi</taxon>
        <taxon>Dikarya</taxon>
        <taxon>Ascomycota</taxon>
        <taxon>Saccharomycotina</taxon>
        <taxon>Pichiomycetes</taxon>
        <taxon>Debaryomycetaceae</taxon>
        <taxon>Scheffersomyces</taxon>
    </lineage>
</organism>